<feature type="compositionally biased region" description="Polar residues" evidence="1">
    <location>
        <begin position="337"/>
        <end position="378"/>
    </location>
</feature>
<dbReference type="AlphaFoldDB" id="A0A068RZ13"/>
<name>A0A068RZ13_9FUNG</name>
<gene>
    <name evidence="3" type="ORF">LCOR_06404.1</name>
</gene>
<accession>A0A068RZ13</accession>
<evidence type="ECO:0000256" key="1">
    <source>
        <dbReference type="SAM" id="MobiDB-lite"/>
    </source>
</evidence>
<dbReference type="Pfam" id="PF20597">
    <property type="entry name" value="pAdhesive_15"/>
    <property type="match status" value="1"/>
</dbReference>
<dbReference type="VEuPathDB" id="FungiDB:LCOR_06404.1"/>
<reference evidence="3" key="1">
    <citation type="submission" date="2013-08" db="EMBL/GenBank/DDBJ databases">
        <title>Gene expansion shapes genome architecture in the human pathogen Lichtheimia corymbifera: an evolutionary genomics analysis in the ancient terrestrial Mucorales (Mucoromycotina).</title>
        <authorList>
            <person name="Schwartze V.U."/>
            <person name="Winter S."/>
            <person name="Shelest E."/>
            <person name="Marcet-Houben M."/>
            <person name="Horn F."/>
            <person name="Wehner S."/>
            <person name="Hoffmann K."/>
            <person name="Riege K."/>
            <person name="Sammeth M."/>
            <person name="Nowrousian M."/>
            <person name="Valiante V."/>
            <person name="Linde J."/>
            <person name="Jacobsen I.D."/>
            <person name="Marz M."/>
            <person name="Brakhage A.A."/>
            <person name="Gabaldon T."/>
            <person name="Bocker S."/>
            <person name="Voigt K."/>
        </authorList>
    </citation>
    <scope>NUCLEOTIDE SEQUENCE [LARGE SCALE GENOMIC DNA]</scope>
    <source>
        <strain evidence="3">FSU 9682</strain>
    </source>
</reference>
<dbReference type="Proteomes" id="UP000027586">
    <property type="component" value="Unassembled WGS sequence"/>
</dbReference>
<evidence type="ECO:0000313" key="4">
    <source>
        <dbReference type="Proteomes" id="UP000027586"/>
    </source>
</evidence>
<feature type="domain" description="Choice-of-anchor A" evidence="2">
    <location>
        <begin position="22"/>
        <end position="261"/>
    </location>
</feature>
<evidence type="ECO:0000259" key="2">
    <source>
        <dbReference type="Pfam" id="PF20597"/>
    </source>
</evidence>
<feature type="region of interest" description="Disordered" evidence="1">
    <location>
        <begin position="296"/>
        <end position="379"/>
    </location>
</feature>
<dbReference type="STRING" id="1263082.A0A068RZ13"/>
<dbReference type="InterPro" id="IPR026588">
    <property type="entry name" value="Choice_anch_A"/>
</dbReference>
<organism evidence="3 4">
    <name type="scientific">Lichtheimia corymbifera JMRC:FSU:9682</name>
    <dbReference type="NCBI Taxonomy" id="1263082"/>
    <lineage>
        <taxon>Eukaryota</taxon>
        <taxon>Fungi</taxon>
        <taxon>Fungi incertae sedis</taxon>
        <taxon>Mucoromycota</taxon>
        <taxon>Mucoromycotina</taxon>
        <taxon>Mucoromycetes</taxon>
        <taxon>Mucorales</taxon>
        <taxon>Lichtheimiaceae</taxon>
        <taxon>Lichtheimia</taxon>
    </lineage>
</organism>
<sequence length="506" mass="54635">MEVPIYVVTSEQLLNCIHPTSNNPFATYSLVVGGQIKTRIVSVNGNGYIAGGGDIDRVEETVANCTLSTDDGTGMFNFTQVEQALLHASQKLGKMVPTKRLESDGLIKTLAGHMSAHPRYRVFTMNTCQGGPPSCNCSDLPYDSLSDPSAMLFGKGKWNGPSNIPHPESDADNKRYLKIPVTTGQSITLSTFSPSQGFPSCSTIYNFYPVLANGTYDPNGSFSIVRSTGGPFSGLILAPKARILEGPEGGFVGQVFGHDYTWIHLFEGSTIYPYPYIEEGHCSGYFDGCFPVMLEEEEEDEIEPSSSPSSISSSSSSSSRDISSDSTRHTSSNSDSTGSHTTSIALSPSTTTASNLDNTMATTNSTDKPITNNSSSSHDVALMHSSRDLESTTTHLSTTGLPTPTTSFGYTLVVTKTIITTSTPVVNNGLPFTTRTPDTESNNIDDLRTTYVLQTMSRLATEYDGLISLRNEHHKELPTPVKDVTMTRKVQVTAHPKTTSTVFIWI</sequence>
<keyword evidence="4" id="KW-1185">Reference proteome</keyword>
<proteinExistence type="predicted"/>
<feature type="compositionally biased region" description="Low complexity" evidence="1">
    <location>
        <begin position="304"/>
        <end position="321"/>
    </location>
</feature>
<protein>
    <recommendedName>
        <fullName evidence="2">Choice-of-anchor A domain-containing protein</fullName>
    </recommendedName>
</protein>
<evidence type="ECO:0000313" key="3">
    <source>
        <dbReference type="EMBL" id="CDH55244.1"/>
    </source>
</evidence>
<comment type="caution">
    <text evidence="3">The sequence shown here is derived from an EMBL/GenBank/DDBJ whole genome shotgun (WGS) entry which is preliminary data.</text>
</comment>
<dbReference type="EMBL" id="CBTN010000028">
    <property type="protein sequence ID" value="CDH55244.1"/>
    <property type="molecule type" value="Genomic_DNA"/>
</dbReference>
<dbReference type="OrthoDB" id="2286050at2759"/>